<dbReference type="SUPFAM" id="SSF51161">
    <property type="entry name" value="Trimeric LpxA-like enzymes"/>
    <property type="match status" value="2"/>
</dbReference>
<dbReference type="Gene3D" id="2.160.10.10">
    <property type="entry name" value="Hexapeptide repeat proteins"/>
    <property type="match status" value="2"/>
</dbReference>
<dbReference type="KEGG" id="nsn:EXE58_10635"/>
<dbReference type="PROSITE" id="PS00101">
    <property type="entry name" value="HEXAPEP_TRANSFERASES"/>
    <property type="match status" value="1"/>
</dbReference>
<dbReference type="OrthoDB" id="2643438at2"/>
<organism evidence="3 4">
    <name type="scientific">Nocardioides seonyuensis</name>
    <dbReference type="NCBI Taxonomy" id="2518371"/>
    <lineage>
        <taxon>Bacteria</taxon>
        <taxon>Bacillati</taxon>
        <taxon>Actinomycetota</taxon>
        <taxon>Actinomycetes</taxon>
        <taxon>Propionibacteriales</taxon>
        <taxon>Nocardioidaceae</taxon>
        <taxon>Nocardioides</taxon>
    </lineage>
</organism>
<name>A0A4P7IF25_9ACTN</name>
<dbReference type="PANTHER" id="PTHR23416">
    <property type="entry name" value="SIALIC ACID SYNTHASE-RELATED"/>
    <property type="match status" value="1"/>
</dbReference>
<evidence type="ECO:0000256" key="1">
    <source>
        <dbReference type="ARBA" id="ARBA00022679"/>
    </source>
</evidence>
<dbReference type="Proteomes" id="UP000294853">
    <property type="component" value="Chromosome"/>
</dbReference>
<dbReference type="EMBL" id="CP038436">
    <property type="protein sequence ID" value="QBX55869.1"/>
    <property type="molecule type" value="Genomic_DNA"/>
</dbReference>
<keyword evidence="2" id="KW-0677">Repeat</keyword>
<keyword evidence="1 3" id="KW-0808">Transferase</keyword>
<dbReference type="Pfam" id="PF14602">
    <property type="entry name" value="Hexapep_2"/>
    <property type="match status" value="2"/>
</dbReference>
<dbReference type="RefSeq" id="WP_135267860.1">
    <property type="nucleotide sequence ID" value="NZ_CP038436.1"/>
</dbReference>
<keyword evidence="3" id="KW-0012">Acyltransferase</keyword>
<evidence type="ECO:0000256" key="2">
    <source>
        <dbReference type="ARBA" id="ARBA00022737"/>
    </source>
</evidence>
<dbReference type="GO" id="GO:0016746">
    <property type="term" value="F:acyltransferase activity"/>
    <property type="evidence" value="ECO:0007669"/>
    <property type="project" value="UniProtKB-KW"/>
</dbReference>
<protein>
    <submittedName>
        <fullName evidence="3">Acyltransferase</fullName>
    </submittedName>
</protein>
<sequence>MRAIIETMYSRNRGLGGFDETLPSSALLAFVARKLAWRANALRRGYVNAYIAPGVSLQGKRFLSVGEAVSIGQGVQIMAVSHEGIHLGDRVTLDTGAILRASGGVRRLGAGITIGRRAAVGARNFIHGGGGVTIEEDVLLGPGVQIFSENHNFENPELPVIEQGEQPGPVLIGRGSWLGAGAIVVAGVTIGEGVVVAAGSVVTADVAPHTVVAGSPARVVRNIETSEARG</sequence>
<keyword evidence="4" id="KW-1185">Reference proteome</keyword>
<dbReference type="AlphaFoldDB" id="A0A4P7IF25"/>
<dbReference type="PANTHER" id="PTHR23416:SF78">
    <property type="entry name" value="LIPOPOLYSACCHARIDE BIOSYNTHESIS O-ACETYL TRANSFERASE WBBJ-RELATED"/>
    <property type="match status" value="1"/>
</dbReference>
<gene>
    <name evidence="3" type="ORF">EXE58_10635</name>
</gene>
<dbReference type="InterPro" id="IPR051159">
    <property type="entry name" value="Hexapeptide_acetyltransf"/>
</dbReference>
<accession>A0A4P7IF25</accession>
<dbReference type="InterPro" id="IPR018357">
    <property type="entry name" value="Hexapep_transf_CS"/>
</dbReference>
<evidence type="ECO:0000313" key="3">
    <source>
        <dbReference type="EMBL" id="QBX55869.1"/>
    </source>
</evidence>
<evidence type="ECO:0000313" key="4">
    <source>
        <dbReference type="Proteomes" id="UP000294853"/>
    </source>
</evidence>
<dbReference type="CDD" id="cd04647">
    <property type="entry name" value="LbH_MAT_like"/>
    <property type="match status" value="1"/>
</dbReference>
<reference evidence="3 4" key="1">
    <citation type="submission" date="2019-03" db="EMBL/GenBank/DDBJ databases">
        <title>Three New Species of Nocardioides, Nocardioides euryhalodurans sp. nov., Nocardioides seonyuensis sp. nov. and Nocardioides eburneoflavus sp. nov. Iolated from Soil.</title>
        <authorList>
            <person name="Roh S.G."/>
            <person name="Lee C."/>
            <person name="Kim M.-K."/>
            <person name="Kim S.B."/>
        </authorList>
    </citation>
    <scope>NUCLEOTIDE SEQUENCE [LARGE SCALE GENOMIC DNA]</scope>
    <source>
        <strain evidence="3 4">MMS17-SY207-3</strain>
    </source>
</reference>
<dbReference type="InterPro" id="IPR011004">
    <property type="entry name" value="Trimer_LpxA-like_sf"/>
</dbReference>
<dbReference type="InterPro" id="IPR001451">
    <property type="entry name" value="Hexapep"/>
</dbReference>
<dbReference type="Pfam" id="PF00132">
    <property type="entry name" value="Hexapep"/>
    <property type="match status" value="1"/>
</dbReference>
<proteinExistence type="predicted"/>